<comment type="caution">
    <text evidence="4">The sequence shown here is derived from an EMBL/GenBank/DDBJ whole genome shotgun (WGS) entry which is preliminary data.</text>
</comment>
<dbReference type="InterPro" id="IPR010982">
    <property type="entry name" value="Lambda_DNA-bd_dom_sf"/>
</dbReference>
<dbReference type="Gene3D" id="1.10.260.40">
    <property type="entry name" value="lambda repressor-like DNA-binding domains"/>
    <property type="match status" value="1"/>
</dbReference>
<dbReference type="InterPro" id="IPR050807">
    <property type="entry name" value="TransReg_Diox_bact_type"/>
</dbReference>
<proteinExistence type="predicted"/>
<reference evidence="4 5" key="1">
    <citation type="submission" date="2017-07" db="EMBL/GenBank/DDBJ databases">
        <title>Draft sequence of Rhodococcus enclensis 23b-28.</title>
        <authorList>
            <person name="Besaury L."/>
            <person name="Sancelme M."/>
            <person name="Amato P."/>
            <person name="Lallement A."/>
            <person name="Delort A.-M."/>
        </authorList>
    </citation>
    <scope>NUCLEOTIDE SEQUENCE [LARGE SCALE GENOMIC DNA]</scope>
    <source>
        <strain evidence="4 5">23b-28</strain>
    </source>
</reference>
<sequence>MTETSFEAVLAGIGPRLRALRQQSDMTLADLSETTDISVSTLSRLESGTRRANLELLLPIAKAHGVPLDDLVNSKIKDPRVREEPRTVGCMTVIPLTSQPGNLQAYKMIISPTDDDREPGSHEGYEWVYVLSGRIRLQLGDRDFIMGAGEAAEFDTHIPHRISAADGRPAEAISLFGKQGERVHLRAAPADRRG</sequence>
<evidence type="ECO:0000313" key="3">
    <source>
        <dbReference type="EMBL" id="MDE8643981.1"/>
    </source>
</evidence>
<dbReference type="SMART" id="SM00530">
    <property type="entry name" value="HTH_XRE"/>
    <property type="match status" value="1"/>
</dbReference>
<protein>
    <submittedName>
        <fullName evidence="4">XRE family transcriptional regulator</fullName>
    </submittedName>
</protein>
<evidence type="ECO:0000259" key="2">
    <source>
        <dbReference type="PROSITE" id="PS50943"/>
    </source>
</evidence>
<dbReference type="GO" id="GO:0003677">
    <property type="term" value="F:DNA binding"/>
    <property type="evidence" value="ECO:0007669"/>
    <property type="project" value="UniProtKB-KW"/>
</dbReference>
<dbReference type="SUPFAM" id="SSF51182">
    <property type="entry name" value="RmlC-like cupins"/>
    <property type="match status" value="1"/>
</dbReference>
<dbReference type="Gene3D" id="2.60.120.10">
    <property type="entry name" value="Jelly Rolls"/>
    <property type="match status" value="1"/>
</dbReference>
<dbReference type="EMBL" id="NOVD01000004">
    <property type="protein sequence ID" value="PCK27802.1"/>
    <property type="molecule type" value="Genomic_DNA"/>
</dbReference>
<dbReference type="PANTHER" id="PTHR46797:SF1">
    <property type="entry name" value="METHYLPHOSPHONATE SYNTHASE"/>
    <property type="match status" value="1"/>
</dbReference>
<dbReference type="Pfam" id="PF01381">
    <property type="entry name" value="HTH_3"/>
    <property type="match status" value="1"/>
</dbReference>
<feature type="domain" description="HTH cro/C1-type" evidence="2">
    <location>
        <begin position="17"/>
        <end position="71"/>
    </location>
</feature>
<dbReference type="EMBL" id="JARDXE010000002">
    <property type="protein sequence ID" value="MDE8643981.1"/>
    <property type="molecule type" value="Genomic_DNA"/>
</dbReference>
<accession>A0A1X0LJC9</accession>
<dbReference type="GO" id="GO:0003700">
    <property type="term" value="F:DNA-binding transcription factor activity"/>
    <property type="evidence" value="ECO:0007669"/>
    <property type="project" value="TreeGrafter"/>
</dbReference>
<dbReference type="GO" id="GO:0005829">
    <property type="term" value="C:cytosol"/>
    <property type="evidence" value="ECO:0007669"/>
    <property type="project" value="TreeGrafter"/>
</dbReference>
<dbReference type="RefSeq" id="WP_007731290.1">
    <property type="nucleotide sequence ID" value="NZ_AP023172.1"/>
</dbReference>
<accession>A0A1C4BU56</accession>
<gene>
    <name evidence="4" type="ORF">CHR55_09940</name>
    <name evidence="3" type="ORF">PXH69_03415</name>
</gene>
<evidence type="ECO:0000313" key="4">
    <source>
        <dbReference type="EMBL" id="PCK27802.1"/>
    </source>
</evidence>
<dbReference type="Pfam" id="PF07883">
    <property type="entry name" value="Cupin_2"/>
    <property type="match status" value="1"/>
</dbReference>
<reference evidence="3" key="2">
    <citation type="submission" date="2023-02" db="EMBL/GenBank/DDBJ databases">
        <title>A novel hydrolase synthesized by Rhodococcus erythropolis HQ is responsible for the detoxification of Zearalenone.</title>
        <authorList>
            <person name="Hu J."/>
            <person name="Xu J."/>
        </authorList>
    </citation>
    <scope>NUCLEOTIDE SEQUENCE</scope>
    <source>
        <strain evidence="3">HQ</strain>
    </source>
</reference>
<dbReference type="InterPro" id="IPR014710">
    <property type="entry name" value="RmlC-like_jellyroll"/>
</dbReference>
<dbReference type="GeneID" id="57487637"/>
<dbReference type="AlphaFoldDB" id="A0A1C4BU56"/>
<evidence type="ECO:0000313" key="5">
    <source>
        <dbReference type="Proteomes" id="UP000230886"/>
    </source>
</evidence>
<organism evidence="4 5">
    <name type="scientific">Rhodococcus qingshengii</name>
    <dbReference type="NCBI Taxonomy" id="334542"/>
    <lineage>
        <taxon>Bacteria</taxon>
        <taxon>Bacillati</taxon>
        <taxon>Actinomycetota</taxon>
        <taxon>Actinomycetes</taxon>
        <taxon>Mycobacteriales</taxon>
        <taxon>Nocardiaceae</taxon>
        <taxon>Rhodococcus</taxon>
        <taxon>Rhodococcus erythropolis group</taxon>
    </lineage>
</organism>
<dbReference type="Proteomes" id="UP001217325">
    <property type="component" value="Unassembled WGS sequence"/>
</dbReference>
<dbReference type="PANTHER" id="PTHR46797">
    <property type="entry name" value="HTH-TYPE TRANSCRIPTIONAL REGULATOR"/>
    <property type="match status" value="1"/>
</dbReference>
<dbReference type="KEGG" id="rqi:C1M55_11480"/>
<dbReference type="InterPro" id="IPR011051">
    <property type="entry name" value="RmlC_Cupin_sf"/>
</dbReference>
<dbReference type="CDD" id="cd02209">
    <property type="entry name" value="cupin_XRE_C"/>
    <property type="match status" value="1"/>
</dbReference>
<dbReference type="CDD" id="cd00093">
    <property type="entry name" value="HTH_XRE"/>
    <property type="match status" value="1"/>
</dbReference>
<name>A0A1C4BU56_RHOSG</name>
<evidence type="ECO:0000256" key="1">
    <source>
        <dbReference type="ARBA" id="ARBA00023125"/>
    </source>
</evidence>
<dbReference type="InterPro" id="IPR013096">
    <property type="entry name" value="Cupin_2"/>
</dbReference>
<dbReference type="Proteomes" id="UP000230886">
    <property type="component" value="Unassembled WGS sequence"/>
</dbReference>
<dbReference type="PROSITE" id="PS50943">
    <property type="entry name" value="HTH_CROC1"/>
    <property type="match status" value="1"/>
</dbReference>
<dbReference type="InterPro" id="IPR001387">
    <property type="entry name" value="Cro/C1-type_HTH"/>
</dbReference>
<dbReference type="SUPFAM" id="SSF47413">
    <property type="entry name" value="lambda repressor-like DNA-binding domains"/>
    <property type="match status" value="1"/>
</dbReference>
<keyword evidence="1" id="KW-0238">DNA-binding</keyword>